<gene>
    <name evidence="3" type="ORF">PCON_01289</name>
</gene>
<feature type="compositionally biased region" description="Polar residues" evidence="1">
    <location>
        <begin position="23"/>
        <end position="33"/>
    </location>
</feature>
<feature type="compositionally biased region" description="Basic and acidic residues" evidence="1">
    <location>
        <begin position="47"/>
        <end position="61"/>
    </location>
</feature>
<proteinExistence type="predicted"/>
<organism evidence="3 4">
    <name type="scientific">Pyronema omphalodes (strain CBS 100304)</name>
    <name type="common">Pyronema confluens</name>
    <dbReference type="NCBI Taxonomy" id="1076935"/>
    <lineage>
        <taxon>Eukaryota</taxon>
        <taxon>Fungi</taxon>
        <taxon>Dikarya</taxon>
        <taxon>Ascomycota</taxon>
        <taxon>Pezizomycotina</taxon>
        <taxon>Pezizomycetes</taxon>
        <taxon>Pezizales</taxon>
        <taxon>Pyronemataceae</taxon>
        <taxon>Pyronema</taxon>
    </lineage>
</organism>
<dbReference type="Proteomes" id="UP000018144">
    <property type="component" value="Unassembled WGS sequence"/>
</dbReference>
<dbReference type="EMBL" id="HF936128">
    <property type="protein sequence ID" value="CCX15025.1"/>
    <property type="molecule type" value="Genomic_DNA"/>
</dbReference>
<feature type="signal peptide" evidence="2">
    <location>
        <begin position="1"/>
        <end position="15"/>
    </location>
</feature>
<feature type="chain" id="PRO_5012113343" evidence="2">
    <location>
        <begin position="16"/>
        <end position="579"/>
    </location>
</feature>
<evidence type="ECO:0000256" key="1">
    <source>
        <dbReference type="SAM" id="MobiDB-lite"/>
    </source>
</evidence>
<keyword evidence="4" id="KW-1185">Reference proteome</keyword>
<accession>U4LMB0</accession>
<dbReference type="OrthoDB" id="10397484at2759"/>
<reference evidence="3 4" key="1">
    <citation type="journal article" date="2013" name="PLoS Genet.">
        <title>The genome and development-dependent transcriptomes of Pyronema confluens: a window into fungal evolution.</title>
        <authorList>
            <person name="Traeger S."/>
            <person name="Altegoer F."/>
            <person name="Freitag M."/>
            <person name="Gabaldon T."/>
            <person name="Kempken F."/>
            <person name="Kumar A."/>
            <person name="Marcet-Houben M."/>
            <person name="Poggeler S."/>
            <person name="Stajich J.E."/>
            <person name="Nowrousian M."/>
        </authorList>
    </citation>
    <scope>NUCLEOTIDE SEQUENCE [LARGE SCALE GENOMIC DNA]</scope>
    <source>
        <strain evidence="4">CBS 100304</strain>
        <tissue evidence="3">Vegetative mycelium</tissue>
    </source>
</reference>
<evidence type="ECO:0000313" key="3">
    <source>
        <dbReference type="EMBL" id="CCX15025.1"/>
    </source>
</evidence>
<protein>
    <submittedName>
        <fullName evidence="3">Uncharacterized protein</fullName>
    </submittedName>
</protein>
<name>U4LMB0_PYROM</name>
<evidence type="ECO:0000256" key="2">
    <source>
        <dbReference type="SAM" id="SignalP"/>
    </source>
</evidence>
<evidence type="ECO:0000313" key="4">
    <source>
        <dbReference type="Proteomes" id="UP000018144"/>
    </source>
</evidence>
<feature type="compositionally biased region" description="Basic and acidic residues" evidence="1">
    <location>
        <begin position="91"/>
        <end position="135"/>
    </location>
</feature>
<feature type="region of interest" description="Disordered" evidence="1">
    <location>
        <begin position="17"/>
        <end position="161"/>
    </location>
</feature>
<feature type="compositionally biased region" description="Basic and acidic residues" evidence="1">
    <location>
        <begin position="69"/>
        <end position="79"/>
    </location>
</feature>
<sequence length="579" mass="62501">MRLFSLLPFLCVALAAPIPDPTPGSNSATSTGLSDGKVTAPWTNRGSKIDEFREMFADRSGAKPGKSSPKMDKLVENAEKRKKGRIANQKKGSEKGQPKAQNKESEKPKEKEQSKAQKKGGKEDKKNILEKRQFHPSDVATSQCKLPPTAPGREGNEKFADPQSFFAFTGILGAKYSPEQIEQAKAKVSASLGNRAARDRQRAEDPQPIQYDDEFLEFASLSKEEVTDEPEEEPVTEEKKAYTLDGLQKRQHDGPNGYYGYGLFDPHYISDRKEIDEEFDYGPWTVFPCRHQQAQEEEIPYPFFATGGPGAPPARQPASLPTAPTTPVFFEVPASVIADHFTPGTQLQAAPAAPATTVVVDNPAGQADFEIIVPSPGDEVVAVDGTLEIIEDPVVATIEGNPDVTVAINDTDNLTILIEDIRRYIIIHDIASGSTVGLGTAGDIDIDISAGGGPAVSAGPAGGLDLDAVIIGVNNLIATLAAEAGTREPELPDGVQVVNFATIPRKELAAEEEEELPWHMNLLNAPANGLRDQEGVARFDREIPPGPEVSREELDALLAKSGPWCPVSDQRVLGFLNEL</sequence>
<dbReference type="AlphaFoldDB" id="U4LMB0"/>
<keyword evidence="2" id="KW-0732">Signal</keyword>
<feature type="compositionally biased region" description="Basic and acidic residues" evidence="1">
    <location>
        <begin position="196"/>
        <end position="205"/>
    </location>
</feature>
<feature type="region of interest" description="Disordered" evidence="1">
    <location>
        <begin position="192"/>
        <end position="212"/>
    </location>
</feature>